<evidence type="ECO:0000313" key="2">
    <source>
        <dbReference type="EMBL" id="UNM14709.1"/>
    </source>
</evidence>
<dbReference type="Proteomes" id="UP000828924">
    <property type="component" value="Chromosome"/>
</dbReference>
<evidence type="ECO:0000259" key="1">
    <source>
        <dbReference type="Pfam" id="PF13529"/>
    </source>
</evidence>
<name>A0ABY3WTA9_9ACTN</name>
<protein>
    <submittedName>
        <fullName evidence="2">C39 family peptidase</fullName>
    </submittedName>
</protein>
<feature type="domain" description="Peptidase C39-like" evidence="1">
    <location>
        <begin position="10"/>
        <end position="176"/>
    </location>
</feature>
<dbReference type="EMBL" id="CP071872">
    <property type="protein sequence ID" value="UNM14709.1"/>
    <property type="molecule type" value="Genomic_DNA"/>
</dbReference>
<dbReference type="InterPro" id="IPR039564">
    <property type="entry name" value="Peptidase_C39-like"/>
</dbReference>
<organism evidence="2 3">
    <name type="scientific">Streptomyces formicae</name>
    <dbReference type="NCBI Taxonomy" id="1616117"/>
    <lineage>
        <taxon>Bacteria</taxon>
        <taxon>Bacillati</taxon>
        <taxon>Actinomycetota</taxon>
        <taxon>Actinomycetes</taxon>
        <taxon>Kitasatosporales</taxon>
        <taxon>Streptomycetaceae</taxon>
        <taxon>Streptomyces</taxon>
    </lineage>
</organism>
<proteinExistence type="predicted"/>
<sequence length="213" mass="22907">MSGSMTMHRVPYYSQWESADLVPEFITGARSAADDPLWQKSGAGSRAEYAFWAPRMCGMACLRMALDFWGHPLPPSLPLLREALAAGAYVRTGETTVKGLIYAPFADWVTHRWGLHAEPRPELAAEEIDAEVARGNLVLLSVHKTIRTLDPAPGGRGGHLVLAVGSGPDGVVLHNPSGLPGHSQEFHTVPWTDLDRFYAGRGVVLGATAQGAS</sequence>
<dbReference type="Pfam" id="PF13529">
    <property type="entry name" value="Peptidase_C39_2"/>
    <property type="match status" value="1"/>
</dbReference>
<dbReference type="Gene3D" id="3.90.70.10">
    <property type="entry name" value="Cysteine proteinases"/>
    <property type="match status" value="1"/>
</dbReference>
<accession>A0ABY3WTA9</accession>
<gene>
    <name evidence="2" type="ORF">J4032_27505</name>
</gene>
<reference evidence="2 3" key="1">
    <citation type="submission" date="2021-03" db="EMBL/GenBank/DDBJ databases">
        <title>Complete genome of Streptomyces formicae strain 1H-GS9 (DSM 100524).</title>
        <authorList>
            <person name="Atanasov K.E."/>
            <person name="Altabella T."/>
            <person name="Ferrer A."/>
        </authorList>
    </citation>
    <scope>NUCLEOTIDE SEQUENCE [LARGE SCALE GENOMIC DNA]</scope>
    <source>
        <strain evidence="2 3">1H-GS9</strain>
    </source>
</reference>
<keyword evidence="3" id="KW-1185">Reference proteome</keyword>
<evidence type="ECO:0000313" key="3">
    <source>
        <dbReference type="Proteomes" id="UP000828924"/>
    </source>
</evidence>